<feature type="domain" description="CoA-binding" evidence="1">
    <location>
        <begin position="6"/>
        <end position="118"/>
    </location>
</feature>
<gene>
    <name evidence="2" type="ORF">M0L20_04145</name>
</gene>
<evidence type="ECO:0000313" key="2">
    <source>
        <dbReference type="EMBL" id="MCK8491029.1"/>
    </source>
</evidence>
<accession>A0ABT0HFU7</accession>
<evidence type="ECO:0000313" key="3">
    <source>
        <dbReference type="Proteomes" id="UP001202180"/>
    </source>
</evidence>
<proteinExistence type="predicted"/>
<dbReference type="Pfam" id="PF13380">
    <property type="entry name" value="CoA_binding_2"/>
    <property type="match status" value="1"/>
</dbReference>
<protein>
    <submittedName>
        <fullName evidence="2">CoA-binding protein</fullName>
    </submittedName>
</protein>
<dbReference type="InterPro" id="IPR003781">
    <property type="entry name" value="CoA-bd"/>
</dbReference>
<evidence type="ECO:0000259" key="1">
    <source>
        <dbReference type="Pfam" id="PF13380"/>
    </source>
</evidence>
<dbReference type="InterPro" id="IPR036291">
    <property type="entry name" value="NAD(P)-bd_dom_sf"/>
</dbReference>
<dbReference type="EMBL" id="JALPRF010000001">
    <property type="protein sequence ID" value="MCK8491029.1"/>
    <property type="molecule type" value="Genomic_DNA"/>
</dbReference>
<comment type="caution">
    <text evidence="2">The sequence shown here is derived from an EMBL/GenBank/DDBJ whole genome shotgun (WGS) entry which is preliminary data.</text>
</comment>
<dbReference type="Gene3D" id="3.40.50.720">
    <property type="entry name" value="NAD(P)-binding Rossmann-like Domain"/>
    <property type="match status" value="1"/>
</dbReference>
<reference evidence="2 3" key="1">
    <citation type="submission" date="2022-04" db="EMBL/GenBank/DDBJ databases">
        <title>Spirosoma sp. strain RP8 genome sequencing and assembly.</title>
        <authorList>
            <person name="Jung Y."/>
        </authorList>
    </citation>
    <scope>NUCLEOTIDE SEQUENCE [LARGE SCALE GENOMIC DNA]</scope>
    <source>
        <strain evidence="2 3">RP8</strain>
    </source>
</reference>
<name>A0ABT0HFU7_9BACT</name>
<sequence>MNTESKKTLIIGASENPDRYANRAARSLLRYGHSIELVGLRKGQIEGHPIQTGKPELEAIDTITLYVGSRNQSDLYDYVKSLKPKRVIFNPGTENPEFERQLKAEGIQPVEGCTLVMLSVGTY</sequence>
<dbReference type="RefSeq" id="WP_248475847.1">
    <property type="nucleotide sequence ID" value="NZ_JALPRF010000001.1"/>
</dbReference>
<dbReference type="SUPFAM" id="SSF51735">
    <property type="entry name" value="NAD(P)-binding Rossmann-fold domains"/>
    <property type="match status" value="1"/>
</dbReference>
<dbReference type="Proteomes" id="UP001202180">
    <property type="component" value="Unassembled WGS sequence"/>
</dbReference>
<organism evidence="2 3">
    <name type="scientific">Spirosoma liriopis</name>
    <dbReference type="NCBI Taxonomy" id="2937440"/>
    <lineage>
        <taxon>Bacteria</taxon>
        <taxon>Pseudomonadati</taxon>
        <taxon>Bacteroidota</taxon>
        <taxon>Cytophagia</taxon>
        <taxon>Cytophagales</taxon>
        <taxon>Cytophagaceae</taxon>
        <taxon>Spirosoma</taxon>
    </lineage>
</organism>
<keyword evidence="3" id="KW-1185">Reference proteome</keyword>